<sequence length="159" mass="17283">MDVAARRVDEREEVDIALIDATEVEVETRILETCELVKTPAADCEDSVVWTWVSVVGAEVTLEVTPVDDVADGKIVLRCKRISDVPLVSAVETAEGSKMEFVADVTPASGFAPSSALRRSRKFISEPDPALSTISALAEAKTSLRKRILIKSSKVIIKR</sequence>
<dbReference type="AlphaFoldDB" id="A0A2T3AW24"/>
<dbReference type="RefSeq" id="XP_024718859.1">
    <property type="nucleotide sequence ID" value="XM_024866871.1"/>
</dbReference>
<proteinExistence type="predicted"/>
<organism evidence="1 2">
    <name type="scientific">Amorphotheca resinae ATCC 22711</name>
    <dbReference type="NCBI Taxonomy" id="857342"/>
    <lineage>
        <taxon>Eukaryota</taxon>
        <taxon>Fungi</taxon>
        <taxon>Dikarya</taxon>
        <taxon>Ascomycota</taxon>
        <taxon>Pezizomycotina</taxon>
        <taxon>Leotiomycetes</taxon>
        <taxon>Helotiales</taxon>
        <taxon>Amorphothecaceae</taxon>
        <taxon>Amorphotheca</taxon>
    </lineage>
</organism>
<reference evidence="1 2" key="1">
    <citation type="journal article" date="2018" name="New Phytol.">
        <title>Comparative genomics and transcriptomics depict ericoid mycorrhizal fungi as versatile saprotrophs and plant mutualists.</title>
        <authorList>
            <person name="Martino E."/>
            <person name="Morin E."/>
            <person name="Grelet G.A."/>
            <person name="Kuo A."/>
            <person name="Kohler A."/>
            <person name="Daghino S."/>
            <person name="Barry K.W."/>
            <person name="Cichocki N."/>
            <person name="Clum A."/>
            <person name="Dockter R.B."/>
            <person name="Hainaut M."/>
            <person name="Kuo R.C."/>
            <person name="LaButti K."/>
            <person name="Lindahl B.D."/>
            <person name="Lindquist E.A."/>
            <person name="Lipzen A."/>
            <person name="Khouja H.R."/>
            <person name="Magnuson J."/>
            <person name="Murat C."/>
            <person name="Ohm R.A."/>
            <person name="Singer S.W."/>
            <person name="Spatafora J.W."/>
            <person name="Wang M."/>
            <person name="Veneault-Fourrey C."/>
            <person name="Henrissat B."/>
            <person name="Grigoriev I.V."/>
            <person name="Martin F.M."/>
            <person name="Perotto S."/>
        </authorList>
    </citation>
    <scope>NUCLEOTIDE SEQUENCE [LARGE SCALE GENOMIC DNA]</scope>
    <source>
        <strain evidence="1 2">ATCC 22711</strain>
    </source>
</reference>
<protein>
    <submittedName>
        <fullName evidence="1">Uncharacterized protein</fullName>
    </submittedName>
</protein>
<evidence type="ECO:0000313" key="1">
    <source>
        <dbReference type="EMBL" id="PSS12868.1"/>
    </source>
</evidence>
<accession>A0A2T3AW24</accession>
<gene>
    <name evidence="1" type="ORF">M430DRAFT_36104</name>
</gene>
<dbReference type="EMBL" id="KZ679014">
    <property type="protein sequence ID" value="PSS12868.1"/>
    <property type="molecule type" value="Genomic_DNA"/>
</dbReference>
<name>A0A2T3AW24_AMORE</name>
<evidence type="ECO:0000313" key="2">
    <source>
        <dbReference type="Proteomes" id="UP000241818"/>
    </source>
</evidence>
<dbReference type="Proteomes" id="UP000241818">
    <property type="component" value="Unassembled WGS sequence"/>
</dbReference>
<keyword evidence="2" id="KW-1185">Reference proteome</keyword>
<dbReference type="InParanoid" id="A0A2T3AW24"/>
<dbReference type="GeneID" id="36574952"/>